<evidence type="ECO:0000256" key="4">
    <source>
        <dbReference type="ARBA" id="ARBA00022729"/>
    </source>
</evidence>
<protein>
    <recommendedName>
        <fullName evidence="3">acid phosphatase</fullName>
        <ecNumber evidence="3">3.1.3.2</ecNumber>
    </recommendedName>
</protein>
<dbReference type="InterPro" id="IPR000560">
    <property type="entry name" value="His_Pase_clade-2"/>
</dbReference>
<evidence type="ECO:0000256" key="1">
    <source>
        <dbReference type="ARBA" id="ARBA00000032"/>
    </source>
</evidence>
<dbReference type="Gene3D" id="3.40.50.1240">
    <property type="entry name" value="Phosphoglycerate mutase-like"/>
    <property type="match status" value="1"/>
</dbReference>
<name>A0A834IMS2_RHYFE</name>
<keyword evidence="5" id="KW-0378">Hydrolase</keyword>
<organism evidence="9 10">
    <name type="scientific">Rhynchophorus ferrugineus</name>
    <name type="common">Red palm weevil</name>
    <name type="synonym">Curculio ferrugineus</name>
    <dbReference type="NCBI Taxonomy" id="354439"/>
    <lineage>
        <taxon>Eukaryota</taxon>
        <taxon>Metazoa</taxon>
        <taxon>Ecdysozoa</taxon>
        <taxon>Arthropoda</taxon>
        <taxon>Hexapoda</taxon>
        <taxon>Insecta</taxon>
        <taxon>Pterygota</taxon>
        <taxon>Neoptera</taxon>
        <taxon>Endopterygota</taxon>
        <taxon>Coleoptera</taxon>
        <taxon>Polyphaga</taxon>
        <taxon>Cucujiformia</taxon>
        <taxon>Curculionidae</taxon>
        <taxon>Dryophthorinae</taxon>
        <taxon>Rhynchophorus</taxon>
    </lineage>
</organism>
<sequence length="374" mass="43081">MNCAVKFLLFCTVFASSQPTDNNEGLRLVSVFFRHGARTPEASDLYPNDPYKLDAFLPMGWGQLTNHGKRMAFTLGQVLRQRYDKFLDKTYTPEIIKATSTDYDRTKMSALLALAGLFPPSKTQKWHDQLDWQPIPVDFDKSAMDFTLKRPNTYCPTYMKELERLLQSDDTLAFLKTHKETLQFISNHSGRPMNKLSDTFAIYQTLTAEKTLNFTLPEWTKDVYPEKITMLAAKQCEIENQNDLLKKLNGGRMLGKVIGNMVAKTEGSLQPHERKMFLYSGHENNVINVLAAMNLFQTHFPNYSSAVIIELHYLRSRQDYAVKILYVKDVYQPPVELTLPNCEEYCPLNKFIQLTENHVPKNYTLECDSIVNLD</sequence>
<dbReference type="InterPro" id="IPR050645">
    <property type="entry name" value="Histidine_acid_phosphatase"/>
</dbReference>
<comment type="catalytic activity">
    <reaction evidence="1">
        <text>a phosphate monoester + H2O = an alcohol + phosphate</text>
        <dbReference type="Rhea" id="RHEA:15017"/>
        <dbReference type="ChEBI" id="CHEBI:15377"/>
        <dbReference type="ChEBI" id="CHEBI:30879"/>
        <dbReference type="ChEBI" id="CHEBI:43474"/>
        <dbReference type="ChEBI" id="CHEBI:67140"/>
        <dbReference type="EC" id="3.1.3.2"/>
    </reaction>
</comment>
<dbReference type="EC" id="3.1.3.2" evidence="3"/>
<comment type="similarity">
    <text evidence="2">Belongs to the histidine acid phosphatase family.</text>
</comment>
<dbReference type="PANTHER" id="PTHR11567:SF211">
    <property type="entry name" value="PROSTATIC ACID PHOSPHATASE"/>
    <property type="match status" value="1"/>
</dbReference>
<keyword evidence="10" id="KW-1185">Reference proteome</keyword>
<evidence type="ECO:0000256" key="7">
    <source>
        <dbReference type="ARBA" id="ARBA00023180"/>
    </source>
</evidence>
<evidence type="ECO:0000256" key="6">
    <source>
        <dbReference type="ARBA" id="ARBA00023157"/>
    </source>
</evidence>
<dbReference type="EMBL" id="JAACXV010000240">
    <property type="protein sequence ID" value="KAF7281463.1"/>
    <property type="molecule type" value="Genomic_DNA"/>
</dbReference>
<proteinExistence type="inferred from homology"/>
<gene>
    <name evidence="9" type="ORF">GWI33_004752</name>
</gene>
<evidence type="ECO:0000256" key="3">
    <source>
        <dbReference type="ARBA" id="ARBA00012646"/>
    </source>
</evidence>
<feature type="signal peptide" evidence="8">
    <location>
        <begin position="1"/>
        <end position="17"/>
    </location>
</feature>
<keyword evidence="6" id="KW-1015">Disulfide bond</keyword>
<evidence type="ECO:0000256" key="8">
    <source>
        <dbReference type="SAM" id="SignalP"/>
    </source>
</evidence>
<accession>A0A834IMS2</accession>
<evidence type="ECO:0000256" key="2">
    <source>
        <dbReference type="ARBA" id="ARBA00005375"/>
    </source>
</evidence>
<comment type="caution">
    <text evidence="9">The sequence shown here is derived from an EMBL/GenBank/DDBJ whole genome shotgun (WGS) entry which is preliminary data.</text>
</comment>
<feature type="chain" id="PRO_5033015975" description="acid phosphatase" evidence="8">
    <location>
        <begin position="18"/>
        <end position="374"/>
    </location>
</feature>
<reference evidence="9" key="1">
    <citation type="submission" date="2020-08" db="EMBL/GenBank/DDBJ databases">
        <title>Genome sequencing and assembly of the red palm weevil Rhynchophorus ferrugineus.</title>
        <authorList>
            <person name="Dias G.B."/>
            <person name="Bergman C.M."/>
            <person name="Manee M."/>
        </authorList>
    </citation>
    <scope>NUCLEOTIDE SEQUENCE</scope>
    <source>
        <strain evidence="9">AA-2017</strain>
        <tissue evidence="9">Whole larva</tissue>
    </source>
</reference>
<evidence type="ECO:0000256" key="5">
    <source>
        <dbReference type="ARBA" id="ARBA00022801"/>
    </source>
</evidence>
<dbReference type="AlphaFoldDB" id="A0A834IMS2"/>
<dbReference type="PANTHER" id="PTHR11567">
    <property type="entry name" value="ACID PHOSPHATASE-RELATED"/>
    <property type="match status" value="1"/>
</dbReference>
<evidence type="ECO:0000313" key="10">
    <source>
        <dbReference type="Proteomes" id="UP000625711"/>
    </source>
</evidence>
<dbReference type="GO" id="GO:0003993">
    <property type="term" value="F:acid phosphatase activity"/>
    <property type="evidence" value="ECO:0007669"/>
    <property type="project" value="UniProtKB-EC"/>
</dbReference>
<dbReference type="SUPFAM" id="SSF53254">
    <property type="entry name" value="Phosphoglycerate mutase-like"/>
    <property type="match status" value="1"/>
</dbReference>
<dbReference type="Proteomes" id="UP000625711">
    <property type="component" value="Unassembled WGS sequence"/>
</dbReference>
<dbReference type="Pfam" id="PF00328">
    <property type="entry name" value="His_Phos_2"/>
    <property type="match status" value="1"/>
</dbReference>
<dbReference type="CDD" id="cd07061">
    <property type="entry name" value="HP_HAP_like"/>
    <property type="match status" value="1"/>
</dbReference>
<keyword evidence="4 8" id="KW-0732">Signal</keyword>
<dbReference type="InterPro" id="IPR029033">
    <property type="entry name" value="His_PPase_superfam"/>
</dbReference>
<dbReference type="OrthoDB" id="10257284at2759"/>
<keyword evidence="7" id="KW-0325">Glycoprotein</keyword>
<evidence type="ECO:0000313" key="9">
    <source>
        <dbReference type="EMBL" id="KAF7281463.1"/>
    </source>
</evidence>